<organism evidence="3 4">
    <name type="scientific">Protomyces lactucae-debilis</name>
    <dbReference type="NCBI Taxonomy" id="2754530"/>
    <lineage>
        <taxon>Eukaryota</taxon>
        <taxon>Fungi</taxon>
        <taxon>Dikarya</taxon>
        <taxon>Ascomycota</taxon>
        <taxon>Taphrinomycotina</taxon>
        <taxon>Taphrinomycetes</taxon>
        <taxon>Taphrinales</taxon>
        <taxon>Protomycetaceae</taxon>
        <taxon>Protomyces</taxon>
    </lineage>
</organism>
<dbReference type="GO" id="GO:0006629">
    <property type="term" value="P:lipid metabolic process"/>
    <property type="evidence" value="ECO:0007669"/>
    <property type="project" value="InterPro"/>
</dbReference>
<feature type="compositionally biased region" description="Basic and acidic residues" evidence="1">
    <location>
        <begin position="442"/>
        <end position="453"/>
    </location>
</feature>
<reference evidence="3 4" key="1">
    <citation type="submission" date="2016-07" db="EMBL/GenBank/DDBJ databases">
        <title>Pervasive Adenine N6-methylation of Active Genes in Fungi.</title>
        <authorList>
            <consortium name="DOE Joint Genome Institute"/>
            <person name="Mondo S.J."/>
            <person name="Dannebaum R.O."/>
            <person name="Kuo R.C."/>
            <person name="Labutti K."/>
            <person name="Haridas S."/>
            <person name="Kuo A."/>
            <person name="Salamov A."/>
            <person name="Ahrendt S.R."/>
            <person name="Lipzen A."/>
            <person name="Sullivan W."/>
            <person name="Andreopoulos W.B."/>
            <person name="Clum A."/>
            <person name="Lindquist E."/>
            <person name="Daum C."/>
            <person name="Ramamoorthy G.K."/>
            <person name="Gryganskyi A."/>
            <person name="Culley D."/>
            <person name="Magnuson J.K."/>
            <person name="James T.Y."/>
            <person name="O'Malley M.A."/>
            <person name="Stajich J.E."/>
            <person name="Spatafora J.W."/>
            <person name="Visel A."/>
            <person name="Grigoriev I.V."/>
        </authorList>
    </citation>
    <scope>NUCLEOTIDE SEQUENCE [LARGE SCALE GENOMIC DNA]</scope>
    <source>
        <strain evidence="3 4">12-1054</strain>
    </source>
</reference>
<dbReference type="OrthoDB" id="426718at2759"/>
<dbReference type="Gene3D" id="3.40.50.1820">
    <property type="entry name" value="alpha/beta hydrolase"/>
    <property type="match status" value="1"/>
</dbReference>
<protein>
    <recommendedName>
        <fullName evidence="2">Fungal lipase-type domain-containing protein</fullName>
    </recommendedName>
</protein>
<name>A0A1Y2F7Z6_PROLT</name>
<dbReference type="EMBL" id="MCFI01000014">
    <property type="protein sequence ID" value="ORY79969.1"/>
    <property type="molecule type" value="Genomic_DNA"/>
</dbReference>
<gene>
    <name evidence="3" type="ORF">BCR37DRAFT_394034</name>
</gene>
<feature type="compositionally biased region" description="Acidic residues" evidence="1">
    <location>
        <begin position="454"/>
        <end position="465"/>
    </location>
</feature>
<dbReference type="InterPro" id="IPR029058">
    <property type="entry name" value="AB_hydrolase_fold"/>
</dbReference>
<keyword evidence="4" id="KW-1185">Reference proteome</keyword>
<proteinExistence type="predicted"/>
<accession>A0A1Y2F7Z6</accession>
<evidence type="ECO:0000313" key="3">
    <source>
        <dbReference type="EMBL" id="ORY79969.1"/>
    </source>
</evidence>
<dbReference type="Pfam" id="PF01764">
    <property type="entry name" value="Lipase_3"/>
    <property type="match status" value="1"/>
</dbReference>
<sequence>MNRAIDLVTSVINSAQSVFAAIQRIKNELHTEQLDFVHLFRVLTRSRPEPGSIGQQHECTAAESFEIAVAALAAFVSYSPIPLGRLWTDSVNEVLAAYVPAHQQAESEPWIMEADLLPRHINLLRGHHISTSKALAFVAIHKSTGQVVLSLPGTNSKQDWLSNLHSTPTELVLHIAKGKTCSLSVHAGFLTIAKTLYSHPQMREYLSKALLAGFDDLLLSGHSQAGAVMSLLGLLLAYPSLPSTDSGEVSGRSKRRMVFCNIKVITFGSGAWCAESSETDLRSFIQVSIQSFVRCKRELATWRIDPVPFVAESLLEPPRSGAAQEKPCASSMRPGGDLFLLLDSRSKHEEAQIRRMTATELQQLSGLVWLNLDASAHSMAGYVAFFLRQLSKVTGGRGGGEVMRAAVHRLGVMACAEENPKATIGLLLEDKSSPSQTSPSSDEGRIAPEINDKEDIEEDEDEDETAEHAMMTRSKKRRLR</sequence>
<dbReference type="AlphaFoldDB" id="A0A1Y2F7Z6"/>
<evidence type="ECO:0000256" key="1">
    <source>
        <dbReference type="SAM" id="MobiDB-lite"/>
    </source>
</evidence>
<feature type="region of interest" description="Disordered" evidence="1">
    <location>
        <begin position="429"/>
        <end position="480"/>
    </location>
</feature>
<evidence type="ECO:0000259" key="2">
    <source>
        <dbReference type="Pfam" id="PF01764"/>
    </source>
</evidence>
<dbReference type="GeneID" id="63787996"/>
<dbReference type="Proteomes" id="UP000193685">
    <property type="component" value="Unassembled WGS sequence"/>
</dbReference>
<comment type="caution">
    <text evidence="3">The sequence shown here is derived from an EMBL/GenBank/DDBJ whole genome shotgun (WGS) entry which is preliminary data.</text>
</comment>
<feature type="domain" description="Fungal lipase-type" evidence="2">
    <location>
        <begin position="148"/>
        <end position="269"/>
    </location>
</feature>
<dbReference type="InterPro" id="IPR002921">
    <property type="entry name" value="Fungal_lipase-type"/>
</dbReference>
<dbReference type="SUPFAM" id="SSF53474">
    <property type="entry name" value="alpha/beta-Hydrolases"/>
    <property type="match status" value="1"/>
</dbReference>
<evidence type="ECO:0000313" key="4">
    <source>
        <dbReference type="Proteomes" id="UP000193685"/>
    </source>
</evidence>
<dbReference type="RefSeq" id="XP_040724103.1">
    <property type="nucleotide sequence ID" value="XM_040871397.1"/>
</dbReference>